<dbReference type="NCBIfam" id="TIGR03406">
    <property type="entry name" value="FeS_long_SufT"/>
    <property type="match status" value="1"/>
</dbReference>
<dbReference type="Gene3D" id="3.30.300.130">
    <property type="entry name" value="Fe-S cluster assembly (FSCA)"/>
    <property type="match status" value="1"/>
</dbReference>
<reference evidence="2 3" key="1">
    <citation type="submission" date="2024-03" db="EMBL/GenBank/DDBJ databases">
        <title>High-quality draft genome sequence of Oceanobacter sp. wDCs-4.</title>
        <authorList>
            <person name="Dong C."/>
        </authorList>
    </citation>
    <scope>NUCLEOTIDE SEQUENCE [LARGE SCALE GENOMIC DNA]</scope>
    <source>
        <strain evidence="3">wDCs-4</strain>
    </source>
</reference>
<dbReference type="InterPro" id="IPR002744">
    <property type="entry name" value="MIP18-like"/>
</dbReference>
<dbReference type="Pfam" id="PF01883">
    <property type="entry name" value="FeS_assembly_P"/>
    <property type="match status" value="1"/>
</dbReference>
<evidence type="ECO:0000313" key="3">
    <source>
        <dbReference type="Proteomes" id="UP001620597"/>
    </source>
</evidence>
<dbReference type="PANTHER" id="PTHR42831:SF1">
    <property type="entry name" value="FE-S PROTEIN MATURATION AUXILIARY FACTOR YITW"/>
    <property type="match status" value="1"/>
</dbReference>
<evidence type="ECO:0000313" key="2">
    <source>
        <dbReference type="EMBL" id="MFK4753804.1"/>
    </source>
</evidence>
<gene>
    <name evidence="2" type="primary">sufT</name>
    <name evidence="2" type="ORF">WG929_15415</name>
</gene>
<dbReference type="PANTHER" id="PTHR42831">
    <property type="entry name" value="FE-S PROTEIN MATURATION AUXILIARY FACTOR YITW"/>
    <property type="match status" value="1"/>
</dbReference>
<sequence length="175" mass="19088">MEKRMVVSLAACPARQVPSGIPATIPPGVFVTINQALGGNYTVTVNGNMMRVDGTDAAALGLQAEQIVFEDHGDNVVRKEQVEQALRTIFDPEIPINLLDLGLIYGIEIDGHQVNIRMTLTAPTCGMGPVLISDVKYRVAKVPNVSAVNVELVFEPQWHRDMMTEEAQLEAGLFF</sequence>
<protein>
    <submittedName>
        <fullName evidence="2">Fe-S cluster assembly protein SufT</fullName>
    </submittedName>
</protein>
<dbReference type="SUPFAM" id="SSF117916">
    <property type="entry name" value="Fe-S cluster assembly (FSCA) domain-like"/>
    <property type="match status" value="1"/>
</dbReference>
<dbReference type="EMBL" id="JBBKTX010000020">
    <property type="protein sequence ID" value="MFK4753804.1"/>
    <property type="molecule type" value="Genomic_DNA"/>
</dbReference>
<name>A0ABW8NLK4_9GAMM</name>
<dbReference type="InterPro" id="IPR017776">
    <property type="entry name" value="FeS_assembly_SufT_put"/>
</dbReference>
<accession>A0ABW8NLK4</accession>
<keyword evidence="3" id="KW-1185">Reference proteome</keyword>
<dbReference type="RefSeq" id="WP_369857365.1">
    <property type="nucleotide sequence ID" value="NZ_JBBKTX010000020.1"/>
</dbReference>
<evidence type="ECO:0000259" key="1">
    <source>
        <dbReference type="Pfam" id="PF01883"/>
    </source>
</evidence>
<feature type="domain" description="MIP18 family-like" evidence="1">
    <location>
        <begin position="79"/>
        <end position="150"/>
    </location>
</feature>
<dbReference type="Proteomes" id="UP001620597">
    <property type="component" value="Unassembled WGS sequence"/>
</dbReference>
<dbReference type="InterPro" id="IPR034904">
    <property type="entry name" value="FSCA_dom_sf"/>
</dbReference>
<comment type="caution">
    <text evidence="2">The sequence shown here is derived from an EMBL/GenBank/DDBJ whole genome shotgun (WGS) entry which is preliminary data.</text>
</comment>
<proteinExistence type="predicted"/>
<organism evidence="2 3">
    <name type="scientific">Oceanobacter antarcticus</name>
    <dbReference type="NCBI Taxonomy" id="3133425"/>
    <lineage>
        <taxon>Bacteria</taxon>
        <taxon>Pseudomonadati</taxon>
        <taxon>Pseudomonadota</taxon>
        <taxon>Gammaproteobacteria</taxon>
        <taxon>Oceanospirillales</taxon>
        <taxon>Oceanospirillaceae</taxon>
        <taxon>Oceanobacter</taxon>
    </lineage>
</organism>
<dbReference type="InterPro" id="IPR052339">
    <property type="entry name" value="Fe-S_Maturation_MIP18"/>
</dbReference>